<protein>
    <submittedName>
        <fullName evidence="2">Uncharacterized protein</fullName>
    </submittedName>
</protein>
<keyword evidence="3" id="KW-1185">Reference proteome</keyword>
<dbReference type="EMBL" id="BAABME010030910">
    <property type="protein sequence ID" value="GAA0143495.1"/>
    <property type="molecule type" value="Genomic_DNA"/>
</dbReference>
<proteinExistence type="predicted"/>
<reference evidence="2 3" key="1">
    <citation type="submission" date="2024-01" db="EMBL/GenBank/DDBJ databases">
        <title>The complete chloroplast genome sequence of Lithospermum erythrorhizon: insights into the phylogenetic relationship among Boraginaceae species and the maternal lineages of purple gromwells.</title>
        <authorList>
            <person name="Okada T."/>
            <person name="Watanabe K."/>
        </authorList>
    </citation>
    <scope>NUCLEOTIDE SEQUENCE [LARGE SCALE GENOMIC DNA]</scope>
</reference>
<name>A0AAV3NZX5_LITER</name>
<evidence type="ECO:0000256" key="1">
    <source>
        <dbReference type="SAM" id="MobiDB-lite"/>
    </source>
</evidence>
<evidence type="ECO:0000313" key="2">
    <source>
        <dbReference type="EMBL" id="GAA0143495.1"/>
    </source>
</evidence>
<dbReference type="Proteomes" id="UP001454036">
    <property type="component" value="Unassembled WGS sequence"/>
</dbReference>
<evidence type="ECO:0000313" key="3">
    <source>
        <dbReference type="Proteomes" id="UP001454036"/>
    </source>
</evidence>
<organism evidence="2 3">
    <name type="scientific">Lithospermum erythrorhizon</name>
    <name type="common">Purple gromwell</name>
    <name type="synonym">Lithospermum officinale var. erythrorhizon</name>
    <dbReference type="NCBI Taxonomy" id="34254"/>
    <lineage>
        <taxon>Eukaryota</taxon>
        <taxon>Viridiplantae</taxon>
        <taxon>Streptophyta</taxon>
        <taxon>Embryophyta</taxon>
        <taxon>Tracheophyta</taxon>
        <taxon>Spermatophyta</taxon>
        <taxon>Magnoliopsida</taxon>
        <taxon>eudicotyledons</taxon>
        <taxon>Gunneridae</taxon>
        <taxon>Pentapetalae</taxon>
        <taxon>asterids</taxon>
        <taxon>lamiids</taxon>
        <taxon>Boraginales</taxon>
        <taxon>Boraginaceae</taxon>
        <taxon>Boraginoideae</taxon>
        <taxon>Lithospermeae</taxon>
        <taxon>Lithospermum</taxon>
    </lineage>
</organism>
<comment type="caution">
    <text evidence="2">The sequence shown here is derived from an EMBL/GenBank/DDBJ whole genome shotgun (WGS) entry which is preliminary data.</text>
</comment>
<feature type="region of interest" description="Disordered" evidence="1">
    <location>
        <begin position="31"/>
        <end position="68"/>
    </location>
</feature>
<gene>
    <name evidence="2" type="ORF">LIER_42766</name>
</gene>
<accession>A0AAV3NZX5</accession>
<sequence>MDKELNPQDRPRVSTRTCSALAPLDKRGAPIAAHKEQSKTSKFPRMEPTQQAKVHSDAPRPSPGMIPPGMVWQKEKTKSPLQWALAKIPHMRLLFIYSEKERREFKTIQ</sequence>
<dbReference type="AlphaFoldDB" id="A0AAV3NZX5"/>